<comment type="caution">
    <text evidence="2">The sequence shown here is derived from an EMBL/GenBank/DDBJ whole genome shotgun (WGS) entry which is preliminary data.</text>
</comment>
<dbReference type="Proteomes" id="UP001209681">
    <property type="component" value="Unassembled WGS sequence"/>
</dbReference>
<name>A0ABT3N9W8_9BACT</name>
<gene>
    <name evidence="2" type="ORF">OOT00_08255</name>
</gene>
<evidence type="ECO:0000313" key="2">
    <source>
        <dbReference type="EMBL" id="MCW7753976.1"/>
    </source>
</evidence>
<keyword evidence="3" id="KW-1185">Reference proteome</keyword>
<dbReference type="EMBL" id="JAPFPW010000008">
    <property type="protein sequence ID" value="MCW7753976.1"/>
    <property type="molecule type" value="Genomic_DNA"/>
</dbReference>
<dbReference type="Pfam" id="PF04028">
    <property type="entry name" value="DUF374"/>
    <property type="match status" value="1"/>
</dbReference>
<evidence type="ECO:0000313" key="3">
    <source>
        <dbReference type="Proteomes" id="UP001209681"/>
    </source>
</evidence>
<organism evidence="2 3">
    <name type="scientific">Desulfobotulus pelophilus</name>
    <dbReference type="NCBI Taxonomy" id="2823377"/>
    <lineage>
        <taxon>Bacteria</taxon>
        <taxon>Pseudomonadati</taxon>
        <taxon>Thermodesulfobacteriota</taxon>
        <taxon>Desulfobacteria</taxon>
        <taxon>Desulfobacterales</taxon>
        <taxon>Desulfobacteraceae</taxon>
        <taxon>Desulfobotulus</taxon>
    </lineage>
</organism>
<dbReference type="RefSeq" id="WP_265424989.1">
    <property type="nucleotide sequence ID" value="NZ_JAPFPW010000008.1"/>
</dbReference>
<protein>
    <submittedName>
        <fullName evidence="2">Lysophospholipid acyltransferase family protein</fullName>
    </submittedName>
</protein>
<feature type="domain" description="DUF374" evidence="1">
    <location>
        <begin position="65"/>
        <end position="131"/>
    </location>
</feature>
<keyword evidence="2" id="KW-0808">Transferase</keyword>
<proteinExistence type="predicted"/>
<evidence type="ECO:0000259" key="1">
    <source>
        <dbReference type="Pfam" id="PF04028"/>
    </source>
</evidence>
<keyword evidence="2" id="KW-0012">Acyltransferase</keyword>
<reference evidence="2 3" key="1">
    <citation type="submission" date="2022-11" db="EMBL/GenBank/DDBJ databases">
        <title>Desulfobotulus tamanensis H1 sp. nov. - anaerobic, alkaliphilic, sulphate reducing bacterium isolated from terrestrial mud volcano.</title>
        <authorList>
            <person name="Frolova A."/>
            <person name="Merkel A.Y."/>
            <person name="Slobodkin A.I."/>
        </authorList>
    </citation>
    <scope>NUCLEOTIDE SEQUENCE [LARGE SCALE GENOMIC DNA]</scope>
    <source>
        <strain evidence="2 3">H1</strain>
    </source>
</reference>
<accession>A0ABT3N9W8</accession>
<dbReference type="CDD" id="cd07983">
    <property type="entry name" value="LPLAT_DUF374-like"/>
    <property type="match status" value="1"/>
</dbReference>
<dbReference type="GO" id="GO:0016746">
    <property type="term" value="F:acyltransferase activity"/>
    <property type="evidence" value="ECO:0007669"/>
    <property type="project" value="UniProtKB-KW"/>
</dbReference>
<dbReference type="InterPro" id="IPR007172">
    <property type="entry name" value="DUF374"/>
</dbReference>
<sequence>MFRKHLGNPFAAVFILTVIRLVSATYRYRTKGLDRVMAKLEKGDKILLCHWHQQFFPAIARYGRWFNRYKPALMISRSEDGRIIANVANRVGWHTTRGSSTRGGGEAMVEMIDHVRAHGLGGHILDGPTGPVGVVKPGAIRIAQKSGALLVPVILTAEKRWQAGSWDRFVIPRPFSTVVLTFEDPMEPPEREADPEAFEKVRKSLEERMLPCLY</sequence>